<dbReference type="Gene3D" id="3.30.1780.10">
    <property type="entry name" value="ornithine cyclodeaminase, domain 1"/>
    <property type="match status" value="1"/>
</dbReference>
<name>A0A0F9T5Y7_9ZZZZ</name>
<dbReference type="InterPro" id="IPR023401">
    <property type="entry name" value="ODC_N"/>
</dbReference>
<evidence type="ECO:0000313" key="4">
    <source>
        <dbReference type="EMBL" id="KKN36953.1"/>
    </source>
</evidence>
<protein>
    <recommendedName>
        <fullName evidence="5">Ornithine cyclodeaminase</fullName>
    </recommendedName>
</protein>
<dbReference type="AlphaFoldDB" id="A0A0F9T5Y7"/>
<dbReference type="SUPFAM" id="SSF51735">
    <property type="entry name" value="NAD(P)-binding Rossmann-fold domains"/>
    <property type="match status" value="1"/>
</dbReference>
<dbReference type="EMBL" id="LAZR01001931">
    <property type="protein sequence ID" value="KKN36953.1"/>
    <property type="molecule type" value="Genomic_DNA"/>
</dbReference>
<sequence>MKLKILTRDEVAKAVNMAEAIETVKKAFIQLSSGKTEMPLRTQVPVEKRKGVTLFMPAYLADSDAMGAKIVSVFPNNQERKLPTVHAVVIVVDAETGRPTAVMDGTYLTALRTGAASGVATDLLSRKDACVAAIFGAGIQSRTQLEAICTVRSIKKVWVYDVMPKAAIAYVKEMTKQGNPIPADIFVAESPEQAVSEADVICSGTTSFRPVFNDSDLKPGVHINGVGSYTPEMQEIPAATVVRSKVIVDSRQAALAEAGDLIIPIEGGLISDKHIHGEIGELAAGKISGRESEEEATFFKSVGLAVQDISVAELVLSRANEMGLGLDVDI</sequence>
<dbReference type="GO" id="GO:0019752">
    <property type="term" value="P:carboxylic acid metabolic process"/>
    <property type="evidence" value="ECO:0007669"/>
    <property type="project" value="UniProtKB-ARBA"/>
</dbReference>
<evidence type="ECO:0008006" key="5">
    <source>
        <dbReference type="Google" id="ProtNLM"/>
    </source>
</evidence>
<dbReference type="PANTHER" id="PTHR13812:SF19">
    <property type="entry name" value="KETIMINE REDUCTASE MU-CRYSTALLIN"/>
    <property type="match status" value="1"/>
</dbReference>
<dbReference type="GO" id="GO:0016491">
    <property type="term" value="F:oxidoreductase activity"/>
    <property type="evidence" value="ECO:0007669"/>
    <property type="project" value="UniProtKB-KW"/>
</dbReference>
<dbReference type="Gene3D" id="3.40.50.720">
    <property type="entry name" value="NAD(P)-binding Rossmann-like Domain"/>
    <property type="match status" value="1"/>
</dbReference>
<dbReference type="InterPro" id="IPR036291">
    <property type="entry name" value="NAD(P)-bd_dom_sf"/>
</dbReference>
<proteinExistence type="inferred from homology"/>
<dbReference type="PANTHER" id="PTHR13812">
    <property type="entry name" value="KETIMINE REDUCTASE MU-CRYSTALLIN"/>
    <property type="match status" value="1"/>
</dbReference>
<accession>A0A0F9T5Y7</accession>
<dbReference type="InterPro" id="IPR003462">
    <property type="entry name" value="ODC_Mu_crystall"/>
</dbReference>
<evidence type="ECO:0000256" key="1">
    <source>
        <dbReference type="ARBA" id="ARBA00008903"/>
    </source>
</evidence>
<evidence type="ECO:0000256" key="2">
    <source>
        <dbReference type="ARBA" id="ARBA00023002"/>
    </source>
</evidence>
<keyword evidence="3" id="KW-0520">NAD</keyword>
<comment type="similarity">
    <text evidence="1">Belongs to the ornithine cyclodeaminase/mu-crystallin family.</text>
</comment>
<dbReference type="FunFam" id="3.30.1780.10:FF:000002">
    <property type="entry name" value="Ornithine cyclodeaminase"/>
    <property type="match status" value="1"/>
</dbReference>
<reference evidence="4" key="1">
    <citation type="journal article" date="2015" name="Nature">
        <title>Complex archaea that bridge the gap between prokaryotes and eukaryotes.</title>
        <authorList>
            <person name="Spang A."/>
            <person name="Saw J.H."/>
            <person name="Jorgensen S.L."/>
            <person name="Zaremba-Niedzwiedzka K."/>
            <person name="Martijn J."/>
            <person name="Lind A.E."/>
            <person name="van Eijk R."/>
            <person name="Schleper C."/>
            <person name="Guy L."/>
            <person name="Ettema T.J."/>
        </authorList>
    </citation>
    <scope>NUCLEOTIDE SEQUENCE</scope>
</reference>
<comment type="caution">
    <text evidence="4">The sequence shown here is derived from an EMBL/GenBank/DDBJ whole genome shotgun (WGS) entry which is preliminary data.</text>
</comment>
<organism evidence="4">
    <name type="scientific">marine sediment metagenome</name>
    <dbReference type="NCBI Taxonomy" id="412755"/>
    <lineage>
        <taxon>unclassified sequences</taxon>
        <taxon>metagenomes</taxon>
        <taxon>ecological metagenomes</taxon>
    </lineage>
</organism>
<dbReference type="GO" id="GO:0005737">
    <property type="term" value="C:cytoplasm"/>
    <property type="evidence" value="ECO:0007669"/>
    <property type="project" value="TreeGrafter"/>
</dbReference>
<dbReference type="Pfam" id="PF02423">
    <property type="entry name" value="OCD_Mu_crystall"/>
    <property type="match status" value="1"/>
</dbReference>
<evidence type="ECO:0000256" key="3">
    <source>
        <dbReference type="ARBA" id="ARBA00023027"/>
    </source>
</evidence>
<dbReference type="PIRSF" id="PIRSF001439">
    <property type="entry name" value="CryM"/>
    <property type="match status" value="1"/>
</dbReference>
<dbReference type="FunFam" id="3.40.50.720:FF:000311">
    <property type="entry name" value="Ornithine cyclodeaminase"/>
    <property type="match status" value="1"/>
</dbReference>
<gene>
    <name evidence="4" type="ORF">LCGC14_0768410</name>
</gene>
<keyword evidence="2" id="KW-0560">Oxidoreductase</keyword>